<name>A0A3M5WZB2_PSEAP</name>
<evidence type="ECO:0000313" key="1">
    <source>
        <dbReference type="EMBL" id="RMU75752.1"/>
    </source>
</evidence>
<proteinExistence type="predicted"/>
<evidence type="ECO:0000313" key="2">
    <source>
        <dbReference type="Proteomes" id="UP000274315"/>
    </source>
</evidence>
<protein>
    <submittedName>
        <fullName evidence="1">Uncharacterized protein</fullName>
    </submittedName>
</protein>
<dbReference type="Proteomes" id="UP000274315">
    <property type="component" value="Unassembled WGS sequence"/>
</dbReference>
<reference evidence="1 2" key="1">
    <citation type="submission" date="2018-08" db="EMBL/GenBank/DDBJ databases">
        <title>Recombination of ecologically and evolutionarily significant loci maintains genetic cohesion in the Pseudomonas syringae species complex.</title>
        <authorList>
            <person name="Dillon M."/>
            <person name="Thakur S."/>
            <person name="Almeida R.N.D."/>
            <person name="Weir B.S."/>
            <person name="Guttman D.S."/>
        </authorList>
    </citation>
    <scope>NUCLEOTIDE SEQUENCE [LARGE SCALE GENOMIC DNA]</scope>
    <source>
        <strain evidence="1 2">ICMP 11935</strain>
    </source>
</reference>
<organism evidence="1 2">
    <name type="scientific">Pseudomonas syringae pv. aptata</name>
    <dbReference type="NCBI Taxonomy" id="83167"/>
    <lineage>
        <taxon>Bacteria</taxon>
        <taxon>Pseudomonadati</taxon>
        <taxon>Pseudomonadota</taxon>
        <taxon>Gammaproteobacteria</taxon>
        <taxon>Pseudomonadales</taxon>
        <taxon>Pseudomonadaceae</taxon>
        <taxon>Pseudomonas</taxon>
        <taxon>Pseudomonas syringae</taxon>
    </lineage>
</organism>
<dbReference type="AlphaFoldDB" id="A0A3M5WZB2"/>
<comment type="caution">
    <text evidence="1">The sequence shown here is derived from an EMBL/GenBank/DDBJ whole genome shotgun (WGS) entry which is preliminary data.</text>
</comment>
<sequence>MVSTVTIFKDAGIIKIDEVSFCPLSFSDARIEGGHPNGPVFCCDAAKAVISVKDANLLVASGVTDNR</sequence>
<dbReference type="EMBL" id="RBUF01000195">
    <property type="protein sequence ID" value="RMU75752.1"/>
    <property type="molecule type" value="Genomic_DNA"/>
</dbReference>
<accession>A0A3M5WZB2</accession>
<gene>
    <name evidence="1" type="ORF">ALP24_04046</name>
</gene>